<evidence type="ECO:0000313" key="4">
    <source>
        <dbReference type="Proteomes" id="UP000789570"/>
    </source>
</evidence>
<dbReference type="CDD" id="cd09917">
    <property type="entry name" value="F-box_SF"/>
    <property type="match status" value="1"/>
</dbReference>
<organism evidence="3 4">
    <name type="scientific">Funneliformis caledonium</name>
    <dbReference type="NCBI Taxonomy" id="1117310"/>
    <lineage>
        <taxon>Eukaryota</taxon>
        <taxon>Fungi</taxon>
        <taxon>Fungi incertae sedis</taxon>
        <taxon>Mucoromycota</taxon>
        <taxon>Glomeromycotina</taxon>
        <taxon>Glomeromycetes</taxon>
        <taxon>Glomerales</taxon>
        <taxon>Glomeraceae</taxon>
        <taxon>Funneliformis</taxon>
    </lineage>
</organism>
<evidence type="ECO:0000259" key="2">
    <source>
        <dbReference type="PROSITE" id="PS50181"/>
    </source>
</evidence>
<evidence type="ECO:0000256" key="1">
    <source>
        <dbReference type="SAM" id="MobiDB-lite"/>
    </source>
</evidence>
<dbReference type="OrthoDB" id="2322499at2759"/>
<dbReference type="SUPFAM" id="SSF81383">
    <property type="entry name" value="F-box domain"/>
    <property type="match status" value="1"/>
</dbReference>
<feature type="region of interest" description="Disordered" evidence="1">
    <location>
        <begin position="1"/>
        <end position="33"/>
    </location>
</feature>
<evidence type="ECO:0000313" key="3">
    <source>
        <dbReference type="EMBL" id="CAG8502040.1"/>
    </source>
</evidence>
<dbReference type="InterPro" id="IPR036047">
    <property type="entry name" value="F-box-like_dom_sf"/>
</dbReference>
<feature type="domain" description="F-box" evidence="2">
    <location>
        <begin position="89"/>
        <end position="141"/>
    </location>
</feature>
<protein>
    <submittedName>
        <fullName evidence="3">8502_t:CDS:1</fullName>
    </submittedName>
</protein>
<dbReference type="SMART" id="SM00256">
    <property type="entry name" value="FBOX"/>
    <property type="match status" value="1"/>
</dbReference>
<dbReference type="PROSITE" id="PS50181">
    <property type="entry name" value="FBOX"/>
    <property type="match status" value="1"/>
</dbReference>
<proteinExistence type="predicted"/>
<comment type="caution">
    <text evidence="3">The sequence shown here is derived from an EMBL/GenBank/DDBJ whole genome shotgun (WGS) entry which is preliminary data.</text>
</comment>
<reference evidence="3" key="1">
    <citation type="submission" date="2021-06" db="EMBL/GenBank/DDBJ databases">
        <authorList>
            <person name="Kallberg Y."/>
            <person name="Tangrot J."/>
            <person name="Rosling A."/>
        </authorList>
    </citation>
    <scope>NUCLEOTIDE SEQUENCE</scope>
    <source>
        <strain evidence="3">UK204</strain>
    </source>
</reference>
<gene>
    <name evidence="3" type="ORF">FCALED_LOCUS3755</name>
</gene>
<name>A0A9N8ZNQ0_9GLOM</name>
<dbReference type="EMBL" id="CAJVPQ010000679">
    <property type="protein sequence ID" value="CAG8502040.1"/>
    <property type="molecule type" value="Genomic_DNA"/>
</dbReference>
<dbReference type="Pfam" id="PF12937">
    <property type="entry name" value="F-box-like"/>
    <property type="match status" value="1"/>
</dbReference>
<sequence length="431" mass="50440">MSEFNTSSPRVRKRKGSSKSITRSNKRRASTIEVNVKQEPIAASPILSPKELPKSIVTEIPSPQVTLPNDQLRQPTRPNLETQFNHSFPKNFTMIPNEIFAQICAHLPPSDLLSMTLVCRKLNELLCSLHSQETQAIWKTSRTRFLRFLQLNPPPELDEKSYFVLRQLENGCQFCHGHGIGLIRVYWEFRVRCCESCLDKNTMRRDTLYIDLRVPDEVLRTLPRIFRGASHVYWMRDVDRAMIEYNNLRKEEIQFWVEHKESIAHRIMQQAETYEQEENDERLSKFEGRFVAQSPNDLPQQVPIPQRQIFIRQPQLVTNPMNNFYVINSSSNYTTDKPIYTSPQISFTQPHQFCRSKVILPSQYMKSQLLYSHYPHHPQPRQQIFPQHQMIPAHVVAGIPQPILAPQPPPQFPHLLTPQMMSSHYEKFGQF</sequence>
<dbReference type="Proteomes" id="UP000789570">
    <property type="component" value="Unassembled WGS sequence"/>
</dbReference>
<dbReference type="Gene3D" id="1.20.1280.50">
    <property type="match status" value="1"/>
</dbReference>
<dbReference type="AlphaFoldDB" id="A0A9N8ZNQ0"/>
<dbReference type="InterPro" id="IPR001810">
    <property type="entry name" value="F-box_dom"/>
</dbReference>
<keyword evidence="4" id="KW-1185">Reference proteome</keyword>
<accession>A0A9N8ZNQ0</accession>